<dbReference type="PANTHER" id="PTHR11773:SF1">
    <property type="entry name" value="GLYCINE DEHYDROGENASE (DECARBOXYLATING), MITOCHONDRIAL"/>
    <property type="match status" value="1"/>
</dbReference>
<dbReference type="GO" id="GO:0005739">
    <property type="term" value="C:mitochondrion"/>
    <property type="evidence" value="ECO:0007669"/>
    <property type="project" value="TreeGrafter"/>
</dbReference>
<protein>
    <recommendedName>
        <fullName evidence="3">Glycine cleavage system P-protein N-terminal domain-containing protein</fullName>
    </recommendedName>
</protein>
<dbReference type="AlphaFoldDB" id="A0A1X7TW59"/>
<dbReference type="InterPro" id="IPR020581">
    <property type="entry name" value="GDC_P"/>
</dbReference>
<dbReference type="SUPFAM" id="SSF53383">
    <property type="entry name" value="PLP-dependent transferases"/>
    <property type="match status" value="1"/>
</dbReference>
<reference evidence="4" key="1">
    <citation type="submission" date="2017-05" db="UniProtKB">
        <authorList>
            <consortium name="EnsemblMetazoa"/>
        </authorList>
    </citation>
    <scope>IDENTIFICATION</scope>
</reference>
<keyword evidence="1" id="KW-0560">Oxidoreductase</keyword>
<feature type="signal peptide" evidence="2">
    <location>
        <begin position="1"/>
        <end position="23"/>
    </location>
</feature>
<dbReference type="InterPro" id="IPR015421">
    <property type="entry name" value="PyrdxlP-dep_Trfase_major"/>
</dbReference>
<dbReference type="InterPro" id="IPR015424">
    <property type="entry name" value="PyrdxlP-dep_Trfase"/>
</dbReference>
<sequence length="67" mass="7008">IIPVAMATDLLVLTLLKSPGVLGASIAFGNSQRCGVPTGCDGPHAAFFAVKDELKKRMPGRLVGKSW</sequence>
<evidence type="ECO:0000259" key="3">
    <source>
        <dbReference type="Pfam" id="PF02347"/>
    </source>
</evidence>
<dbReference type="InterPro" id="IPR049315">
    <property type="entry name" value="GDC-P_N"/>
</dbReference>
<dbReference type="STRING" id="400682.A0A1X7TW59"/>
<dbReference type="GO" id="GO:0004375">
    <property type="term" value="F:glycine dehydrogenase (decarboxylating) activity"/>
    <property type="evidence" value="ECO:0007669"/>
    <property type="project" value="InterPro"/>
</dbReference>
<dbReference type="PANTHER" id="PTHR11773">
    <property type="entry name" value="GLYCINE DEHYDROGENASE, DECARBOXYLATING"/>
    <property type="match status" value="1"/>
</dbReference>
<dbReference type="eggNOG" id="KOG2040">
    <property type="taxonomic scope" value="Eukaryota"/>
</dbReference>
<dbReference type="Pfam" id="PF02347">
    <property type="entry name" value="GDC-P"/>
    <property type="match status" value="1"/>
</dbReference>
<feature type="chain" id="PRO_5012462902" description="Glycine cleavage system P-protein N-terminal domain-containing protein" evidence="2">
    <location>
        <begin position="24"/>
        <end position="67"/>
    </location>
</feature>
<accession>A0A1X7TW59</accession>
<dbReference type="GO" id="GO:0016594">
    <property type="term" value="F:glycine binding"/>
    <property type="evidence" value="ECO:0007669"/>
    <property type="project" value="TreeGrafter"/>
</dbReference>
<evidence type="ECO:0000256" key="1">
    <source>
        <dbReference type="ARBA" id="ARBA00023002"/>
    </source>
</evidence>
<dbReference type="InParanoid" id="A0A1X7TW59"/>
<name>A0A1X7TW59_AMPQE</name>
<organism evidence="4">
    <name type="scientific">Amphimedon queenslandica</name>
    <name type="common">Sponge</name>
    <dbReference type="NCBI Taxonomy" id="400682"/>
    <lineage>
        <taxon>Eukaryota</taxon>
        <taxon>Metazoa</taxon>
        <taxon>Porifera</taxon>
        <taxon>Demospongiae</taxon>
        <taxon>Heteroscleromorpha</taxon>
        <taxon>Haplosclerida</taxon>
        <taxon>Niphatidae</taxon>
        <taxon>Amphimedon</taxon>
    </lineage>
</organism>
<dbReference type="Gene3D" id="3.40.640.10">
    <property type="entry name" value="Type I PLP-dependent aspartate aminotransferase-like (Major domain)"/>
    <property type="match status" value="1"/>
</dbReference>
<dbReference type="GO" id="GO:0019464">
    <property type="term" value="P:glycine decarboxylation via glycine cleavage system"/>
    <property type="evidence" value="ECO:0007669"/>
    <property type="project" value="TreeGrafter"/>
</dbReference>
<evidence type="ECO:0000256" key="2">
    <source>
        <dbReference type="SAM" id="SignalP"/>
    </source>
</evidence>
<keyword evidence="2" id="KW-0732">Signal</keyword>
<dbReference type="EnsemblMetazoa" id="Aqu2.1.19172_001">
    <property type="protein sequence ID" value="Aqu2.1.19172_001"/>
    <property type="gene ID" value="Aqu2.1.19172"/>
</dbReference>
<proteinExistence type="predicted"/>
<dbReference type="GO" id="GO:0030170">
    <property type="term" value="F:pyridoxal phosphate binding"/>
    <property type="evidence" value="ECO:0007669"/>
    <property type="project" value="TreeGrafter"/>
</dbReference>
<evidence type="ECO:0000313" key="4">
    <source>
        <dbReference type="EnsemblMetazoa" id="Aqu2.1.19172_001"/>
    </source>
</evidence>
<dbReference type="GO" id="GO:0005960">
    <property type="term" value="C:glycine cleavage complex"/>
    <property type="evidence" value="ECO:0007669"/>
    <property type="project" value="TreeGrafter"/>
</dbReference>
<dbReference type="OrthoDB" id="6537869at2759"/>
<feature type="domain" description="Glycine cleavage system P-protein N-terminal" evidence="3">
    <location>
        <begin position="3"/>
        <end position="66"/>
    </location>
</feature>